<dbReference type="InterPro" id="IPR001104">
    <property type="entry name" value="3-oxo-5_a-steroid_4-DH_C"/>
</dbReference>
<keyword evidence="4 5" id="KW-0472">Membrane</keyword>
<feature type="transmembrane region" description="Helical" evidence="5">
    <location>
        <begin position="227"/>
        <end position="251"/>
    </location>
</feature>
<keyword evidence="5" id="KW-0256">Endoplasmic reticulum</keyword>
<protein>
    <recommendedName>
        <fullName evidence="5">Polyprenal reductase</fullName>
        <ecNumber evidence="5">1.3.1.94</ecNumber>
    </recommendedName>
</protein>
<dbReference type="OrthoDB" id="541710at2759"/>
<dbReference type="Pfam" id="PF02544">
    <property type="entry name" value="Steroid_dh"/>
    <property type="match status" value="1"/>
</dbReference>
<dbReference type="EMBL" id="LGSR01000022">
    <property type="protein sequence ID" value="KOS17753.1"/>
    <property type="molecule type" value="Genomic_DNA"/>
</dbReference>
<sequence length="304" mass="33916">MELLRSLTPAQYCQAFYVAIGGGIAALHFCPPELQKAFIGYGFRSTGDGKAAPSKLEWVELVQKISNAIQVSHSWFTHFYAVSLLWSLFWWGQFLSEGPIMHWLAERQRASGTDNVDMGRVVIAMTLMALQGARRLYESLFVSKQGKTPMMFAAWVAGLLYYAANGVAVWIEGADAVSRGWTSAQEISILTPRNVFGIAVFLYAAATQYRCHRHLASLKKYSLPTEGWFASVLCAHYTAECLLYLALAFVAAPPDRLFNTTLLCSVFFAASNLGVTALDAKQWYVNKFGADQVEHKWCMIPYVF</sequence>
<comment type="function">
    <text evidence="5">Plays a key role in early steps of protein N-linked glycosylation by being involved in the conversion of polyprenol into dolichol. Acts as a polyprenal reductase that mediates the reduction of polyprenal into dolichal in a NADP-dependent mechanism. Dolichols are required for the synthesis of dolichol-linked monosaccharides and the oligosaccharide precursor used for N-glycosylation.</text>
</comment>
<dbReference type="PROSITE" id="PS50244">
    <property type="entry name" value="S5A_REDUCTASE"/>
    <property type="match status" value="1"/>
</dbReference>
<dbReference type="GO" id="GO:0006488">
    <property type="term" value="P:dolichol-linked oligosaccharide biosynthetic process"/>
    <property type="evidence" value="ECO:0007669"/>
    <property type="project" value="UniProtKB-UniRule"/>
</dbReference>
<dbReference type="GO" id="GO:0102389">
    <property type="term" value="F:polyprenol reductase activity"/>
    <property type="evidence" value="ECO:0007669"/>
    <property type="project" value="UniProtKB-UniRule"/>
</dbReference>
<name>A0A0N0RT12_ESCWE</name>
<feature type="transmembrane region" description="Helical" evidence="5">
    <location>
        <begin position="149"/>
        <end position="171"/>
    </location>
</feature>
<proteinExistence type="inferred from homology"/>
<feature type="domain" description="3-oxo-5-alpha-steroid 4-dehydrogenase C-terminal" evidence="6">
    <location>
        <begin position="150"/>
        <end position="304"/>
    </location>
</feature>
<evidence type="ECO:0000256" key="5">
    <source>
        <dbReference type="RuleBase" id="RU367081"/>
    </source>
</evidence>
<keyword evidence="2 5" id="KW-0812">Transmembrane</keyword>
<keyword evidence="8" id="KW-1185">Reference proteome</keyword>
<evidence type="ECO:0000313" key="7">
    <source>
        <dbReference type="EMBL" id="KOS17753.1"/>
    </source>
</evidence>
<dbReference type="UniPathway" id="UPA00378"/>
<evidence type="ECO:0000256" key="3">
    <source>
        <dbReference type="ARBA" id="ARBA00022989"/>
    </source>
</evidence>
<comment type="similarity">
    <text evidence="5">Belongs to the steroid 5-alpha reductase family. Polyprenal reductase subfamily.</text>
</comment>
<reference evidence="7 8" key="1">
    <citation type="submission" date="2015-07" db="EMBL/GenBank/DDBJ databases">
        <title>The genome of the fungus Escovopsis weberi, a specialized disease agent of ant agriculture.</title>
        <authorList>
            <person name="de Man T.J."/>
            <person name="Stajich J.E."/>
            <person name="Kubicek C.P."/>
            <person name="Chenthamara K."/>
            <person name="Atanasova L."/>
            <person name="Druzhinina I.S."/>
            <person name="Birnbaum S."/>
            <person name="Barribeau S.M."/>
            <person name="Teiling C."/>
            <person name="Suen G."/>
            <person name="Currie C."/>
            <person name="Gerardo N.M."/>
        </authorList>
    </citation>
    <scope>NUCLEOTIDE SEQUENCE [LARGE SCALE GENOMIC DNA]</scope>
</reference>
<dbReference type="GO" id="GO:0160198">
    <property type="term" value="F:polyprenal reductase activity"/>
    <property type="evidence" value="ECO:0007669"/>
    <property type="project" value="UniProtKB-EC"/>
</dbReference>
<organism evidence="7 8">
    <name type="scientific">Escovopsis weberi</name>
    <dbReference type="NCBI Taxonomy" id="150374"/>
    <lineage>
        <taxon>Eukaryota</taxon>
        <taxon>Fungi</taxon>
        <taxon>Dikarya</taxon>
        <taxon>Ascomycota</taxon>
        <taxon>Pezizomycotina</taxon>
        <taxon>Sordariomycetes</taxon>
        <taxon>Hypocreomycetidae</taxon>
        <taxon>Hypocreales</taxon>
        <taxon>Hypocreaceae</taxon>
        <taxon>Escovopsis</taxon>
    </lineage>
</organism>
<comment type="caution">
    <text evidence="7">The sequence shown here is derived from an EMBL/GenBank/DDBJ whole genome shotgun (WGS) entry which is preliminary data.</text>
</comment>
<comment type="pathway">
    <text evidence="5">Protein modification; protein glycosylation.</text>
</comment>
<dbReference type="GO" id="GO:0005789">
    <property type="term" value="C:endoplasmic reticulum membrane"/>
    <property type="evidence" value="ECO:0007669"/>
    <property type="project" value="UniProtKB-SubCell"/>
</dbReference>
<keyword evidence="5" id="KW-0560">Oxidoreductase</keyword>
<dbReference type="Proteomes" id="UP000053831">
    <property type="component" value="Unassembled WGS sequence"/>
</dbReference>
<evidence type="ECO:0000313" key="8">
    <source>
        <dbReference type="Proteomes" id="UP000053831"/>
    </source>
</evidence>
<feature type="transmembrane region" description="Helical" evidence="5">
    <location>
        <begin position="187"/>
        <end position="206"/>
    </location>
</feature>
<gene>
    <name evidence="7" type="ORF">ESCO_002502</name>
</gene>
<evidence type="ECO:0000256" key="4">
    <source>
        <dbReference type="ARBA" id="ARBA00023136"/>
    </source>
</evidence>
<dbReference type="GO" id="GO:0003865">
    <property type="term" value="F:3-oxo-5-alpha-steroid 4-dehydrogenase activity"/>
    <property type="evidence" value="ECO:0007669"/>
    <property type="project" value="TreeGrafter"/>
</dbReference>
<evidence type="ECO:0000256" key="1">
    <source>
        <dbReference type="ARBA" id="ARBA00004127"/>
    </source>
</evidence>
<dbReference type="PANTHER" id="PTHR14624">
    <property type="entry name" value="DFG10 PROTEIN"/>
    <property type="match status" value="1"/>
</dbReference>
<keyword evidence="3 5" id="KW-1133">Transmembrane helix</keyword>
<comment type="subcellular location">
    <subcellularLocation>
        <location evidence="1">Endomembrane system</location>
        <topology evidence="1">Multi-pass membrane protein</topology>
    </subcellularLocation>
    <subcellularLocation>
        <location evidence="5">Endoplasmic reticulum membrane</location>
    </subcellularLocation>
</comment>
<accession>A0A0N0RT12</accession>
<dbReference type="STRING" id="150374.A0A0N0RT12"/>
<comment type="catalytic activity">
    <reaction evidence="5">
        <text>a di-trans,poly-cis-dolichal + NADP(+) = a di-trans,poly-cis-polyprenal + NADPH + H(+)</text>
        <dbReference type="Rhea" id="RHEA:80727"/>
        <dbReference type="Rhea" id="RHEA-COMP:19536"/>
        <dbReference type="Rhea" id="RHEA-COMP:19537"/>
        <dbReference type="ChEBI" id="CHEBI:15378"/>
        <dbReference type="ChEBI" id="CHEBI:57783"/>
        <dbReference type="ChEBI" id="CHEBI:58349"/>
        <dbReference type="ChEBI" id="CHEBI:231623"/>
        <dbReference type="ChEBI" id="CHEBI:231637"/>
        <dbReference type="EC" id="1.3.1.94"/>
    </reaction>
    <physiologicalReaction direction="right-to-left" evidence="5">
        <dbReference type="Rhea" id="RHEA:80729"/>
    </physiologicalReaction>
</comment>
<dbReference type="PANTHER" id="PTHR14624:SF0">
    <property type="entry name" value="POLYPRENOL REDUCTASE"/>
    <property type="match status" value="1"/>
</dbReference>
<dbReference type="GO" id="GO:0016095">
    <property type="term" value="P:polyprenol catabolic process"/>
    <property type="evidence" value="ECO:0007669"/>
    <property type="project" value="UniProtKB-UniRule"/>
</dbReference>
<evidence type="ECO:0000256" key="2">
    <source>
        <dbReference type="ARBA" id="ARBA00022692"/>
    </source>
</evidence>
<evidence type="ECO:0000259" key="6">
    <source>
        <dbReference type="Pfam" id="PF02544"/>
    </source>
</evidence>
<feature type="transmembrane region" description="Helical" evidence="5">
    <location>
        <begin position="257"/>
        <end position="278"/>
    </location>
</feature>
<dbReference type="AlphaFoldDB" id="A0A0N0RT12"/>
<dbReference type="InterPro" id="IPR039698">
    <property type="entry name" value="Dfg10/SRD5A3"/>
</dbReference>
<dbReference type="EC" id="1.3.1.94" evidence="5"/>
<keyword evidence="5" id="KW-0521">NADP</keyword>